<dbReference type="RefSeq" id="WP_064282019.1">
    <property type="nucleotide sequence ID" value="NZ_LWCS01000022.1"/>
</dbReference>
<sequence length="118" mass="12718">MVLKGLAKQARVVAVAVASCGMVLGVTAPIATAQDSETWEMPDLEDEILQDAVDSVISAAGEDNITFNIYDRDMNQVVYNYTNWVVCGQSPSAEREVTVDPAKPQRVTLALSRRTAGC</sequence>
<comment type="caution">
    <text evidence="2">The sequence shown here is derived from an EMBL/GenBank/DDBJ whole genome shotgun (WGS) entry which is preliminary data.</text>
</comment>
<proteinExistence type="predicted"/>
<organism evidence="2 3">
    <name type="scientific">Mycolicibacterium iranicum</name>
    <name type="common">Mycobacterium iranicum</name>
    <dbReference type="NCBI Taxonomy" id="912594"/>
    <lineage>
        <taxon>Bacteria</taxon>
        <taxon>Bacillati</taxon>
        <taxon>Actinomycetota</taxon>
        <taxon>Actinomycetes</taxon>
        <taxon>Mycobacteriales</taxon>
        <taxon>Mycobacteriaceae</taxon>
        <taxon>Mycolicibacterium</taxon>
    </lineage>
</organism>
<feature type="chain" id="PRO_5008091443" description="PASTA domain-containing protein" evidence="1">
    <location>
        <begin position="34"/>
        <end position="118"/>
    </location>
</feature>
<evidence type="ECO:0008006" key="4">
    <source>
        <dbReference type="Google" id="ProtNLM"/>
    </source>
</evidence>
<dbReference type="OrthoDB" id="4335972at2"/>
<feature type="signal peptide" evidence="1">
    <location>
        <begin position="1"/>
        <end position="33"/>
    </location>
</feature>
<reference evidence="2 3" key="1">
    <citation type="submission" date="2016-04" db="EMBL/GenBank/DDBJ databases">
        <title>Draft Genome Sequences of Staphylococcus capitis Strain H36, S. capitis Strain H65, S. cohnii Strain H62, S. hominis Strain H69, Mycobacterium iranicum Strain H39, Plantibacter sp. Strain H53, Pseudomonas oryzihabitans Strain H72, and Microbacterium sp. Strain H83, isolated from residential settings.</title>
        <authorList>
            <person name="Lymperopoulou D."/>
            <person name="Adams R.I."/>
            <person name="Lindow S."/>
            <person name="Coil D.A."/>
            <person name="Jospin G."/>
            <person name="Eisen J.A."/>
        </authorList>
    </citation>
    <scope>NUCLEOTIDE SEQUENCE [LARGE SCALE GENOMIC DNA]</scope>
    <source>
        <strain evidence="2 3">H39</strain>
    </source>
</reference>
<name>A0A178LV35_MYCIR</name>
<protein>
    <recommendedName>
        <fullName evidence="4">PASTA domain-containing protein</fullName>
    </recommendedName>
</protein>
<evidence type="ECO:0000313" key="3">
    <source>
        <dbReference type="Proteomes" id="UP000078396"/>
    </source>
</evidence>
<gene>
    <name evidence="2" type="ORF">A4X20_19850</name>
</gene>
<evidence type="ECO:0000256" key="1">
    <source>
        <dbReference type="SAM" id="SignalP"/>
    </source>
</evidence>
<evidence type="ECO:0000313" key="2">
    <source>
        <dbReference type="EMBL" id="OAN38104.1"/>
    </source>
</evidence>
<dbReference type="AlphaFoldDB" id="A0A178LV35"/>
<dbReference type="Proteomes" id="UP000078396">
    <property type="component" value="Unassembled WGS sequence"/>
</dbReference>
<keyword evidence="1" id="KW-0732">Signal</keyword>
<accession>A0A178LV35</accession>
<dbReference type="EMBL" id="LWCS01000022">
    <property type="protein sequence ID" value="OAN38104.1"/>
    <property type="molecule type" value="Genomic_DNA"/>
</dbReference>